<name>A0A377D125_ECOLX</name>
<comment type="subcellular location">
    <subcellularLocation>
        <location evidence="1">Cell envelope</location>
    </subcellularLocation>
</comment>
<accession>A0A377D125</accession>
<dbReference type="EMBL" id="UGFC01000005">
    <property type="protein sequence ID" value="STM10357.1"/>
    <property type="molecule type" value="Genomic_DNA"/>
</dbReference>
<dbReference type="Pfam" id="PF25885">
    <property type="entry name" value="HH_EMRA"/>
    <property type="match status" value="1"/>
</dbReference>
<organism evidence="3 4">
    <name type="scientific">Escherichia coli</name>
    <dbReference type="NCBI Taxonomy" id="562"/>
    <lineage>
        <taxon>Bacteria</taxon>
        <taxon>Pseudomonadati</taxon>
        <taxon>Pseudomonadota</taxon>
        <taxon>Gammaproteobacteria</taxon>
        <taxon>Enterobacterales</taxon>
        <taxon>Enterobacteriaceae</taxon>
        <taxon>Escherichia</taxon>
    </lineage>
</organism>
<dbReference type="InterPro" id="IPR058633">
    <property type="entry name" value="EmrA/FarA_HH"/>
</dbReference>
<dbReference type="Gene3D" id="1.10.287.470">
    <property type="entry name" value="Helix hairpin bin"/>
    <property type="match status" value="1"/>
</dbReference>
<evidence type="ECO:0000313" key="4">
    <source>
        <dbReference type="Proteomes" id="UP000254174"/>
    </source>
</evidence>
<dbReference type="Proteomes" id="UP000254174">
    <property type="component" value="Unassembled WGS sequence"/>
</dbReference>
<dbReference type="PANTHER" id="PTHR30386:SF19">
    <property type="entry name" value="MULTIDRUG EXPORT PROTEIN EMRA-RELATED"/>
    <property type="match status" value="1"/>
</dbReference>
<sequence>MEQINSNKKHSNRRKYFSLLAVVLFIAFSGAYAYWSMELEDMISTDDAYVTGNADPISAQVSGSVTVVNHKDTNYVRQGDILVSLDKTDATIALNKAKNNLANIVRQTNKLYLQDKQYSAEVASARIQYQQSLEDYNRRVPLAKQGVISKETLEHTKDTLISSKAALSAAIQAYKANKALVMNTPLNRQPQVVEAADATKEAWLALKRTDIKSPVTGYIAQRSVQVGETVSPGQSLMAVVPARQMWVNANFKENTTHGCTDWSIGQYYQRSFMVKMLCFMVG</sequence>
<dbReference type="Gene3D" id="2.40.50.100">
    <property type="match status" value="2"/>
</dbReference>
<dbReference type="GO" id="GO:0030313">
    <property type="term" value="C:cell envelope"/>
    <property type="evidence" value="ECO:0007669"/>
    <property type="project" value="UniProtKB-SubCell"/>
</dbReference>
<reference evidence="3 4" key="1">
    <citation type="submission" date="2018-06" db="EMBL/GenBank/DDBJ databases">
        <authorList>
            <consortium name="Pathogen Informatics"/>
            <person name="Doyle S."/>
        </authorList>
    </citation>
    <scope>NUCLEOTIDE SEQUENCE [LARGE SCALE GENOMIC DNA]</scope>
    <source>
        <strain evidence="3 4">NCTC7922</strain>
    </source>
</reference>
<dbReference type="PANTHER" id="PTHR30386">
    <property type="entry name" value="MEMBRANE FUSION SUBUNIT OF EMRAB-TOLC MULTIDRUG EFFLUX PUMP"/>
    <property type="match status" value="1"/>
</dbReference>
<dbReference type="InterPro" id="IPR050739">
    <property type="entry name" value="MFP"/>
</dbReference>
<dbReference type="SUPFAM" id="SSF111369">
    <property type="entry name" value="HlyD-like secretion proteins"/>
    <property type="match status" value="1"/>
</dbReference>
<dbReference type="AlphaFoldDB" id="A0A377D125"/>
<evidence type="ECO:0000256" key="1">
    <source>
        <dbReference type="ARBA" id="ARBA00004196"/>
    </source>
</evidence>
<gene>
    <name evidence="3" type="primary">emrK_1</name>
    <name evidence="3" type="ORF">NCTC7922_01145</name>
</gene>
<evidence type="ECO:0000313" key="3">
    <source>
        <dbReference type="EMBL" id="STM10357.1"/>
    </source>
</evidence>
<evidence type="ECO:0000259" key="2">
    <source>
        <dbReference type="Pfam" id="PF25885"/>
    </source>
</evidence>
<proteinExistence type="predicted"/>
<protein>
    <submittedName>
        <fullName evidence="3">EmrKY-TolC multidrug resistance efflux pump, membrane fusion protein component</fullName>
    </submittedName>
</protein>
<feature type="domain" description="Multidrug export protein EmrA/FarA alpha-helical hairpin" evidence="2">
    <location>
        <begin position="88"/>
        <end position="209"/>
    </location>
</feature>